<feature type="transmembrane region" description="Helical" evidence="8">
    <location>
        <begin position="361"/>
        <end position="380"/>
    </location>
</feature>
<dbReference type="InterPro" id="IPR050360">
    <property type="entry name" value="MFS_Sugar_Transporters"/>
</dbReference>
<dbReference type="PROSITE" id="PS00217">
    <property type="entry name" value="SUGAR_TRANSPORT_2"/>
    <property type="match status" value="1"/>
</dbReference>
<dbReference type="InterPro" id="IPR003663">
    <property type="entry name" value="Sugar/inositol_transpt"/>
</dbReference>
<dbReference type="InterPro" id="IPR036259">
    <property type="entry name" value="MFS_trans_sf"/>
</dbReference>
<protein>
    <recommendedName>
        <fullName evidence="9">Major facilitator superfamily (MFS) profile domain-containing protein</fullName>
    </recommendedName>
</protein>
<dbReference type="Proteomes" id="UP000799438">
    <property type="component" value="Unassembled WGS sequence"/>
</dbReference>
<evidence type="ECO:0000256" key="5">
    <source>
        <dbReference type="ARBA" id="ARBA00022989"/>
    </source>
</evidence>
<feature type="transmembrane region" description="Helical" evidence="8">
    <location>
        <begin position="401"/>
        <end position="421"/>
    </location>
</feature>
<feature type="transmembrane region" description="Helical" evidence="8">
    <location>
        <begin position="261"/>
        <end position="285"/>
    </location>
</feature>
<dbReference type="GO" id="GO:0016020">
    <property type="term" value="C:membrane"/>
    <property type="evidence" value="ECO:0007669"/>
    <property type="project" value="UniProtKB-SubCell"/>
</dbReference>
<feature type="transmembrane region" description="Helical" evidence="8">
    <location>
        <begin position="167"/>
        <end position="188"/>
    </location>
</feature>
<comment type="similarity">
    <text evidence="2 7">Belongs to the major facilitator superfamily. Sugar transporter (TC 2.A.1.1) family.</text>
</comment>
<evidence type="ECO:0000256" key="2">
    <source>
        <dbReference type="ARBA" id="ARBA00010992"/>
    </source>
</evidence>
<evidence type="ECO:0000313" key="10">
    <source>
        <dbReference type="EMBL" id="KAF2146546.1"/>
    </source>
</evidence>
<evidence type="ECO:0000256" key="3">
    <source>
        <dbReference type="ARBA" id="ARBA00022448"/>
    </source>
</evidence>
<dbReference type="Pfam" id="PF00083">
    <property type="entry name" value="Sugar_tr"/>
    <property type="match status" value="1"/>
</dbReference>
<sequence length="507" mass="53961">MSIPLYIKVSILVAFGGMLFGLDTGTIGPVTSMASFKSSFGSLSPTLHGVVVSSILIPAALSSLITGNVADLYGRPRTIMVGATIFGIGAAIEAAANSLGAFIAGRVITGLGEGLFLSVLTVYVCEISPAKQRGALASLIQMLVTIGVATGYFVSYGTSRINSSASWRVPLALQSFISLSFAVSCSLVPPSPRWLLSQGRAKEAALTLSRLGISPTEHEDIVQVQGIDLDFPPSKASLFHSIRATFKDLQKVFAKNARKRTALGCFMMAMQQFSGIDGILFYAPLLFAQAGLPGEQATFLASGVSALVILVVTVPASLLTDRRGRRSSTIFGGLGLMACMVLIGSLYASNSVHVNHGAARWMVIVTIYIFAVIFSISWAIDIKIYSSEIQPAATRASATSLAHSANWLANFVVALTTPIFLDKSSYGVYYFFGACTLLTVIICIFAMPETRGNTLETIDASFQNHSWLGNKSFLSRALRPKTSGIEANTTELQPVSRRHLPTTSIVQ</sequence>
<feature type="transmembrane region" description="Helical" evidence="8">
    <location>
        <begin position="78"/>
        <end position="96"/>
    </location>
</feature>
<evidence type="ECO:0000256" key="7">
    <source>
        <dbReference type="RuleBase" id="RU003346"/>
    </source>
</evidence>
<proteinExistence type="inferred from homology"/>
<feature type="transmembrane region" description="Helical" evidence="8">
    <location>
        <begin position="297"/>
        <end position="318"/>
    </location>
</feature>
<evidence type="ECO:0000256" key="6">
    <source>
        <dbReference type="ARBA" id="ARBA00023136"/>
    </source>
</evidence>
<evidence type="ECO:0000256" key="4">
    <source>
        <dbReference type="ARBA" id="ARBA00022692"/>
    </source>
</evidence>
<dbReference type="OrthoDB" id="5399138at2759"/>
<dbReference type="PROSITE" id="PS50850">
    <property type="entry name" value="MFS"/>
    <property type="match status" value="1"/>
</dbReference>
<feature type="transmembrane region" description="Helical" evidence="8">
    <location>
        <begin position="102"/>
        <end position="124"/>
    </location>
</feature>
<dbReference type="PANTHER" id="PTHR48022">
    <property type="entry name" value="PLASTIDIC GLUCOSE TRANSPORTER 4"/>
    <property type="match status" value="1"/>
</dbReference>
<comment type="subcellular location">
    <subcellularLocation>
        <location evidence="1">Membrane</location>
        <topology evidence="1">Multi-pass membrane protein</topology>
    </subcellularLocation>
</comment>
<feature type="domain" description="Major facilitator superfamily (MFS) profile" evidence="9">
    <location>
        <begin position="9"/>
        <end position="451"/>
    </location>
</feature>
<accession>A0A6A6BR37</accession>
<gene>
    <name evidence="10" type="ORF">K452DRAFT_323716</name>
</gene>
<evidence type="ECO:0000313" key="11">
    <source>
        <dbReference type="Proteomes" id="UP000799438"/>
    </source>
</evidence>
<organism evidence="10 11">
    <name type="scientific">Aplosporella prunicola CBS 121167</name>
    <dbReference type="NCBI Taxonomy" id="1176127"/>
    <lineage>
        <taxon>Eukaryota</taxon>
        <taxon>Fungi</taxon>
        <taxon>Dikarya</taxon>
        <taxon>Ascomycota</taxon>
        <taxon>Pezizomycotina</taxon>
        <taxon>Dothideomycetes</taxon>
        <taxon>Dothideomycetes incertae sedis</taxon>
        <taxon>Botryosphaeriales</taxon>
        <taxon>Aplosporellaceae</taxon>
        <taxon>Aplosporella</taxon>
    </lineage>
</organism>
<keyword evidence="6 8" id="KW-0472">Membrane</keyword>
<dbReference type="InterPro" id="IPR020846">
    <property type="entry name" value="MFS_dom"/>
</dbReference>
<dbReference type="InterPro" id="IPR005829">
    <property type="entry name" value="Sugar_transporter_CS"/>
</dbReference>
<feature type="transmembrane region" description="Helical" evidence="8">
    <location>
        <begin position="5"/>
        <end position="27"/>
    </location>
</feature>
<dbReference type="AlphaFoldDB" id="A0A6A6BR37"/>
<keyword evidence="4 8" id="KW-0812">Transmembrane</keyword>
<dbReference type="Gene3D" id="1.20.1250.20">
    <property type="entry name" value="MFS general substrate transporter like domains"/>
    <property type="match status" value="1"/>
</dbReference>
<dbReference type="InterPro" id="IPR005828">
    <property type="entry name" value="MFS_sugar_transport-like"/>
</dbReference>
<feature type="transmembrane region" description="Helical" evidence="8">
    <location>
        <begin position="136"/>
        <end position="155"/>
    </location>
</feature>
<evidence type="ECO:0000256" key="8">
    <source>
        <dbReference type="SAM" id="Phobius"/>
    </source>
</evidence>
<feature type="transmembrane region" description="Helical" evidence="8">
    <location>
        <begin position="47"/>
        <end position="66"/>
    </location>
</feature>
<keyword evidence="5 8" id="KW-1133">Transmembrane helix</keyword>
<feature type="transmembrane region" description="Helical" evidence="8">
    <location>
        <begin position="427"/>
        <end position="447"/>
    </location>
</feature>
<dbReference type="EMBL" id="ML995475">
    <property type="protein sequence ID" value="KAF2146546.1"/>
    <property type="molecule type" value="Genomic_DNA"/>
</dbReference>
<dbReference type="SUPFAM" id="SSF103473">
    <property type="entry name" value="MFS general substrate transporter"/>
    <property type="match status" value="1"/>
</dbReference>
<dbReference type="FunFam" id="1.20.1250.20:FF:000134">
    <property type="entry name" value="MFS sugar transporter protein"/>
    <property type="match status" value="1"/>
</dbReference>
<name>A0A6A6BR37_9PEZI</name>
<dbReference type="RefSeq" id="XP_033402255.1">
    <property type="nucleotide sequence ID" value="XM_033544656.1"/>
</dbReference>
<evidence type="ECO:0000256" key="1">
    <source>
        <dbReference type="ARBA" id="ARBA00004141"/>
    </source>
</evidence>
<dbReference type="PANTHER" id="PTHR48022:SF2">
    <property type="entry name" value="PLASTIDIC GLUCOSE TRANSPORTER 4"/>
    <property type="match status" value="1"/>
</dbReference>
<reference evidence="10" key="1">
    <citation type="journal article" date="2020" name="Stud. Mycol.">
        <title>101 Dothideomycetes genomes: a test case for predicting lifestyles and emergence of pathogens.</title>
        <authorList>
            <person name="Haridas S."/>
            <person name="Albert R."/>
            <person name="Binder M."/>
            <person name="Bloem J."/>
            <person name="Labutti K."/>
            <person name="Salamov A."/>
            <person name="Andreopoulos B."/>
            <person name="Baker S."/>
            <person name="Barry K."/>
            <person name="Bills G."/>
            <person name="Bluhm B."/>
            <person name="Cannon C."/>
            <person name="Castanera R."/>
            <person name="Culley D."/>
            <person name="Daum C."/>
            <person name="Ezra D."/>
            <person name="Gonzalez J."/>
            <person name="Henrissat B."/>
            <person name="Kuo A."/>
            <person name="Liang C."/>
            <person name="Lipzen A."/>
            <person name="Lutzoni F."/>
            <person name="Magnuson J."/>
            <person name="Mondo S."/>
            <person name="Nolan M."/>
            <person name="Ohm R."/>
            <person name="Pangilinan J."/>
            <person name="Park H.-J."/>
            <person name="Ramirez L."/>
            <person name="Alfaro M."/>
            <person name="Sun H."/>
            <person name="Tritt A."/>
            <person name="Yoshinaga Y."/>
            <person name="Zwiers L.-H."/>
            <person name="Turgeon B."/>
            <person name="Goodwin S."/>
            <person name="Spatafora J."/>
            <person name="Crous P."/>
            <person name="Grigoriev I."/>
        </authorList>
    </citation>
    <scope>NUCLEOTIDE SEQUENCE</scope>
    <source>
        <strain evidence="10">CBS 121167</strain>
    </source>
</reference>
<dbReference type="NCBIfam" id="TIGR00879">
    <property type="entry name" value="SP"/>
    <property type="match status" value="1"/>
</dbReference>
<feature type="transmembrane region" description="Helical" evidence="8">
    <location>
        <begin position="330"/>
        <end position="349"/>
    </location>
</feature>
<keyword evidence="11" id="KW-1185">Reference proteome</keyword>
<dbReference type="GeneID" id="54302152"/>
<evidence type="ECO:0000259" key="9">
    <source>
        <dbReference type="PROSITE" id="PS50850"/>
    </source>
</evidence>
<dbReference type="PRINTS" id="PR00171">
    <property type="entry name" value="SUGRTRNSPORT"/>
</dbReference>
<keyword evidence="3 7" id="KW-0813">Transport</keyword>
<dbReference type="GO" id="GO:0005351">
    <property type="term" value="F:carbohydrate:proton symporter activity"/>
    <property type="evidence" value="ECO:0007669"/>
    <property type="project" value="TreeGrafter"/>
</dbReference>